<reference evidence="3" key="2">
    <citation type="submission" date="2025-05" db="UniProtKB">
        <authorList>
            <consortium name="EnsemblMetazoa"/>
        </authorList>
    </citation>
    <scope>IDENTIFICATION</scope>
    <source>
        <strain evidence="3">Foshan</strain>
    </source>
</reference>
<feature type="compositionally biased region" description="Acidic residues" evidence="1">
    <location>
        <begin position="328"/>
        <end position="337"/>
    </location>
</feature>
<protein>
    <recommendedName>
        <fullName evidence="2">Retrotransposon gag domain-containing protein</fullName>
    </recommendedName>
</protein>
<feature type="region of interest" description="Disordered" evidence="1">
    <location>
        <begin position="525"/>
        <end position="613"/>
    </location>
</feature>
<feature type="compositionally biased region" description="Basic and acidic residues" evidence="1">
    <location>
        <begin position="316"/>
        <end position="327"/>
    </location>
</feature>
<feature type="compositionally biased region" description="Polar residues" evidence="1">
    <location>
        <begin position="555"/>
        <end position="568"/>
    </location>
</feature>
<feature type="compositionally biased region" description="Polar residues" evidence="1">
    <location>
        <begin position="204"/>
        <end position="216"/>
    </location>
</feature>
<evidence type="ECO:0000259" key="2">
    <source>
        <dbReference type="Pfam" id="PF03732"/>
    </source>
</evidence>
<organism evidence="3 4">
    <name type="scientific">Aedes albopictus</name>
    <name type="common">Asian tiger mosquito</name>
    <name type="synonym">Stegomyia albopicta</name>
    <dbReference type="NCBI Taxonomy" id="7160"/>
    <lineage>
        <taxon>Eukaryota</taxon>
        <taxon>Metazoa</taxon>
        <taxon>Ecdysozoa</taxon>
        <taxon>Arthropoda</taxon>
        <taxon>Hexapoda</taxon>
        <taxon>Insecta</taxon>
        <taxon>Pterygota</taxon>
        <taxon>Neoptera</taxon>
        <taxon>Endopterygota</taxon>
        <taxon>Diptera</taxon>
        <taxon>Nematocera</taxon>
        <taxon>Culicoidea</taxon>
        <taxon>Culicidae</taxon>
        <taxon>Culicinae</taxon>
        <taxon>Aedini</taxon>
        <taxon>Aedes</taxon>
        <taxon>Stegomyia</taxon>
    </lineage>
</organism>
<evidence type="ECO:0000313" key="3">
    <source>
        <dbReference type="EnsemblMetazoa" id="AALFPA23_003807.P4412"/>
    </source>
</evidence>
<feature type="region of interest" description="Disordered" evidence="1">
    <location>
        <begin position="146"/>
        <end position="217"/>
    </location>
</feature>
<feature type="compositionally biased region" description="Basic and acidic residues" evidence="1">
    <location>
        <begin position="281"/>
        <end position="299"/>
    </location>
</feature>
<accession>A0ABM1XXN8</accession>
<dbReference type="EnsemblMetazoa" id="AALFPA23_003807.R4412">
    <property type="protein sequence ID" value="AALFPA23_003807.P4412"/>
    <property type="gene ID" value="AALFPA23_003807"/>
</dbReference>
<dbReference type="RefSeq" id="XP_062713348.1">
    <property type="nucleotide sequence ID" value="XM_062857364.1"/>
</dbReference>
<evidence type="ECO:0000256" key="1">
    <source>
        <dbReference type="SAM" id="MobiDB-lite"/>
    </source>
</evidence>
<feature type="region of interest" description="Disordered" evidence="1">
    <location>
        <begin position="251"/>
        <end position="346"/>
    </location>
</feature>
<feature type="compositionally biased region" description="Basic and acidic residues" evidence="1">
    <location>
        <begin position="146"/>
        <end position="157"/>
    </location>
</feature>
<dbReference type="Proteomes" id="UP000069940">
    <property type="component" value="Unassembled WGS sequence"/>
</dbReference>
<dbReference type="InterPro" id="IPR005162">
    <property type="entry name" value="Retrotrans_gag_dom"/>
</dbReference>
<proteinExistence type="predicted"/>
<name>A0ABM1XXN8_AEDAL</name>
<reference evidence="4" key="1">
    <citation type="journal article" date="2015" name="Proc. Natl. Acad. Sci. U.S.A.">
        <title>Genome sequence of the Asian Tiger mosquito, Aedes albopictus, reveals insights into its biology, genetics, and evolution.</title>
        <authorList>
            <person name="Chen X.G."/>
            <person name="Jiang X."/>
            <person name="Gu J."/>
            <person name="Xu M."/>
            <person name="Wu Y."/>
            <person name="Deng Y."/>
            <person name="Zhang C."/>
            <person name="Bonizzoni M."/>
            <person name="Dermauw W."/>
            <person name="Vontas J."/>
            <person name="Armbruster P."/>
            <person name="Huang X."/>
            <person name="Yang Y."/>
            <person name="Zhang H."/>
            <person name="He W."/>
            <person name="Peng H."/>
            <person name="Liu Y."/>
            <person name="Wu K."/>
            <person name="Chen J."/>
            <person name="Lirakis M."/>
            <person name="Topalis P."/>
            <person name="Van Leeuwen T."/>
            <person name="Hall A.B."/>
            <person name="Jiang X."/>
            <person name="Thorpe C."/>
            <person name="Mueller R.L."/>
            <person name="Sun C."/>
            <person name="Waterhouse R.M."/>
            <person name="Yan G."/>
            <person name="Tu Z.J."/>
            <person name="Fang X."/>
            <person name="James A.A."/>
        </authorList>
    </citation>
    <scope>NUCLEOTIDE SEQUENCE [LARGE SCALE GENOMIC DNA]</scope>
    <source>
        <strain evidence="4">Foshan</strain>
    </source>
</reference>
<feature type="domain" description="Retrotransposon gag" evidence="2">
    <location>
        <begin position="393"/>
        <end position="481"/>
    </location>
</feature>
<dbReference type="Pfam" id="PF03732">
    <property type="entry name" value="Retrotrans_gag"/>
    <property type="match status" value="1"/>
</dbReference>
<keyword evidence="4" id="KW-1185">Reference proteome</keyword>
<feature type="compositionally biased region" description="Acidic residues" evidence="1">
    <location>
        <begin position="187"/>
        <end position="200"/>
    </location>
</feature>
<feature type="compositionally biased region" description="Basic and acidic residues" evidence="1">
    <location>
        <begin position="602"/>
        <end position="613"/>
    </location>
</feature>
<dbReference type="GeneID" id="134290266"/>
<evidence type="ECO:0000313" key="4">
    <source>
        <dbReference type="Proteomes" id="UP000069940"/>
    </source>
</evidence>
<feature type="compositionally biased region" description="Basic and acidic residues" evidence="1">
    <location>
        <begin position="574"/>
        <end position="593"/>
    </location>
</feature>
<feature type="compositionally biased region" description="Acidic residues" evidence="1">
    <location>
        <begin position="168"/>
        <end position="179"/>
    </location>
</feature>
<sequence>MDSKLASIYRSMNVNHLLDDELEYELALRKVVFTSGESRDIKRRKLRGAMKEERESNRFVSRTIVEEAREGESRQVGEKLAMIRDSLENRKAKKTELPQLETRLVHLYFRLLRLKKVFNTAGLEQIALGLLREYFAGNSRDPEVVGEYSKRSLDRPSDLNAHQPGNEVSEESEEEVEEESNPRTESENVESSEENSEELDFTVRNLNSRRSSTPKVQDNKVVNADELFDRIMQQVEKVITSKLKTLDLGAKTRQRREVREKMKVPSKQTKTAEKPQYLKVENSKQPKKKDEQRDAEKLKLIKKRNRVVSESSDVSRASERETDHDSEQTETETEDEEQQRIGQRLKRRPRPVCDWKLKYDGKDEGRGLNKFVSEVEYMAEAENISKRSLFNEAIHLFSGDARAWYIEGRRNREFRNWNELVVELKVEYQPPDMDYHYEQQAASRRQKRGEKFQDYYHAIKEIFEQMSAPPTDQRKFEIIFRNLRSDYKNSLLVKGVRTLRMLKVWGRKLDSANWFLYRKQESEHGARSAQVHEINGPSPAREYRPPRNNWKKTSSRSSQPYRTQNSARYQGPKNDYRGPRRSTPERAKREPPAKPKQVQSNEDPKEGSSKDHLQKRIEEYRIPERTVCFNCRGNYHHSSACLKAKEVFCTTCGFQGFSKPDCPFCAKNGKRSM</sequence>